<evidence type="ECO:0000256" key="7">
    <source>
        <dbReference type="ARBA" id="ARBA00015047"/>
    </source>
</evidence>
<evidence type="ECO:0000256" key="12">
    <source>
        <dbReference type="ARBA" id="ARBA00023239"/>
    </source>
</evidence>
<evidence type="ECO:0000256" key="5">
    <source>
        <dbReference type="ARBA" id="ARBA00011971"/>
    </source>
</evidence>
<dbReference type="EMBL" id="MN740694">
    <property type="protein sequence ID" value="QHU08073.1"/>
    <property type="molecule type" value="Genomic_DNA"/>
</dbReference>
<dbReference type="GO" id="GO:0004590">
    <property type="term" value="F:orotidine-5'-phosphate decarboxylase activity"/>
    <property type="evidence" value="ECO:0007669"/>
    <property type="project" value="UniProtKB-EC"/>
</dbReference>
<evidence type="ECO:0000256" key="9">
    <source>
        <dbReference type="ARBA" id="ARBA00022679"/>
    </source>
</evidence>
<feature type="domain" description="Orotidine 5'-phosphate decarboxylase" evidence="14">
    <location>
        <begin position="187"/>
        <end position="388"/>
    </location>
</feature>
<dbReference type="GO" id="GO:0044205">
    <property type="term" value="P:'de novo' UMP biosynthetic process"/>
    <property type="evidence" value="ECO:0007669"/>
    <property type="project" value="UniProtKB-UniPathway"/>
</dbReference>
<dbReference type="Pfam" id="PF00215">
    <property type="entry name" value="OMPdecase"/>
    <property type="match status" value="1"/>
</dbReference>
<evidence type="ECO:0000256" key="11">
    <source>
        <dbReference type="ARBA" id="ARBA00022975"/>
    </source>
</evidence>
<keyword evidence="13" id="KW-0511">Multifunctional enzyme</keyword>
<dbReference type="EC" id="4.1.1.23" evidence="6"/>
<dbReference type="SUPFAM" id="SSF51366">
    <property type="entry name" value="Ribulose-phoshate binding barrel"/>
    <property type="match status" value="1"/>
</dbReference>
<evidence type="ECO:0000256" key="6">
    <source>
        <dbReference type="ARBA" id="ARBA00012321"/>
    </source>
</evidence>
<dbReference type="NCBIfam" id="TIGR01740">
    <property type="entry name" value="pyrF"/>
    <property type="match status" value="1"/>
</dbReference>
<dbReference type="CDD" id="cd06223">
    <property type="entry name" value="PRTases_typeI"/>
    <property type="match status" value="1"/>
</dbReference>
<accession>A0A6C0JRT7</accession>
<comment type="pathway">
    <text evidence="1">Pyrimidine metabolism; UMP biosynthesis via de novo pathway; UMP from orotate: step 2/2.</text>
</comment>
<dbReference type="InterPro" id="IPR023031">
    <property type="entry name" value="OPRT"/>
</dbReference>
<dbReference type="EC" id="2.4.2.10" evidence="5"/>
<comment type="similarity">
    <text evidence="3">In the N-terminal section; belongs to the purine/pyrimidine phosphoribosyltransferase family.</text>
</comment>
<dbReference type="GO" id="GO:0006207">
    <property type="term" value="P:'de novo' pyrimidine nucleobase biosynthetic process"/>
    <property type="evidence" value="ECO:0007669"/>
    <property type="project" value="InterPro"/>
</dbReference>
<protein>
    <recommendedName>
        <fullName evidence="7">Uridine 5'-monophosphate synthase</fullName>
        <ecNumber evidence="5">2.4.2.10</ecNumber>
        <ecNumber evidence="6">4.1.1.23</ecNumber>
    </recommendedName>
</protein>
<dbReference type="SMART" id="SM00934">
    <property type="entry name" value="OMPdecase"/>
    <property type="match status" value="1"/>
</dbReference>
<dbReference type="InterPro" id="IPR011060">
    <property type="entry name" value="RibuloseP-bd_barrel"/>
</dbReference>
<keyword evidence="11" id="KW-0665">Pyrimidine biosynthesis</keyword>
<keyword evidence="8" id="KW-0328">Glycosyltransferase</keyword>
<proteinExistence type="inferred from homology"/>
<evidence type="ECO:0000256" key="1">
    <source>
        <dbReference type="ARBA" id="ARBA00004861"/>
    </source>
</evidence>
<organism evidence="15">
    <name type="scientific">viral metagenome</name>
    <dbReference type="NCBI Taxonomy" id="1070528"/>
    <lineage>
        <taxon>unclassified sequences</taxon>
        <taxon>metagenomes</taxon>
        <taxon>organismal metagenomes</taxon>
    </lineage>
</organism>
<evidence type="ECO:0000256" key="8">
    <source>
        <dbReference type="ARBA" id="ARBA00022676"/>
    </source>
</evidence>
<evidence type="ECO:0000313" key="15">
    <source>
        <dbReference type="EMBL" id="QHU08073.1"/>
    </source>
</evidence>
<dbReference type="UniPathway" id="UPA00070">
    <property type="reaction ID" value="UER00119"/>
</dbReference>
<evidence type="ECO:0000256" key="4">
    <source>
        <dbReference type="ARBA" id="ARBA00009769"/>
    </source>
</evidence>
<keyword evidence="10" id="KW-0210">Decarboxylase</keyword>
<dbReference type="GO" id="GO:0004588">
    <property type="term" value="F:orotate phosphoribosyltransferase activity"/>
    <property type="evidence" value="ECO:0007669"/>
    <property type="project" value="UniProtKB-EC"/>
</dbReference>
<evidence type="ECO:0000256" key="10">
    <source>
        <dbReference type="ARBA" id="ARBA00022793"/>
    </source>
</evidence>
<dbReference type="InterPro" id="IPR014732">
    <property type="entry name" value="OMPdecase"/>
</dbReference>
<keyword evidence="12" id="KW-0456">Lyase</keyword>
<dbReference type="InterPro" id="IPR001754">
    <property type="entry name" value="OMPdeCOase_dom"/>
</dbReference>
<evidence type="ECO:0000256" key="13">
    <source>
        <dbReference type="ARBA" id="ARBA00023268"/>
    </source>
</evidence>
<sequence length="403" mass="44908">MDSVVEQLREIGVIQRGSFKCKSGKMSSIYFDLRRLYSYPEIFNNVIDKMGEMTGLDFDLVCGVPMAGVPYASLFSSRFKIPLILLRTDKKDHGTKKLIEGVYKQGDRVLLLEDVVTTGGSLEEAKHKLESEGLVVSLSAVVIDRRETNMKDNLIKGLLSMEMMMQRRFYNSVASDIWANVQRKKSNLCYSCDGGSLELLRLIAPYVCMVKIHMDIGITWLFDIYDLALEYDFHVLDDRKYADIGSIVSKQSLESSLCTAHSIFGQTTIDGLKKGMNKDNSGALNAGCFLIAQCSSASDLITPLYTEMTKELAVENKDIVVGFISQESLGDDGFLHLTPGVNNSISNDFLGQSYRTVEEAVIKQRCDIIIVGRGIYDAADPVATAMSYRDLGWSALYNRNNTI</sequence>
<dbReference type="Gene3D" id="3.40.50.2020">
    <property type="match status" value="1"/>
</dbReference>
<dbReference type="Gene3D" id="3.20.20.70">
    <property type="entry name" value="Aldolase class I"/>
    <property type="match status" value="1"/>
</dbReference>
<comment type="similarity">
    <text evidence="4">In the C-terminal section; belongs to the OMP decarboxylase family.</text>
</comment>
<comment type="pathway">
    <text evidence="2">Pyrimidine metabolism; UMP biosynthesis via de novo pathway; UMP from orotate: step 1/2.</text>
</comment>
<evidence type="ECO:0000259" key="14">
    <source>
        <dbReference type="SMART" id="SM00934"/>
    </source>
</evidence>
<evidence type="ECO:0000256" key="3">
    <source>
        <dbReference type="ARBA" id="ARBA00006221"/>
    </source>
</evidence>
<dbReference type="SUPFAM" id="SSF53271">
    <property type="entry name" value="PRTase-like"/>
    <property type="match status" value="1"/>
</dbReference>
<dbReference type="InterPro" id="IPR000836">
    <property type="entry name" value="PRTase_dom"/>
</dbReference>
<dbReference type="PANTHER" id="PTHR19278:SF33">
    <property type="entry name" value="OROTATE PHOSPHORIBOSYLTRANSFERASE"/>
    <property type="match status" value="1"/>
</dbReference>
<dbReference type="InterPro" id="IPR004467">
    <property type="entry name" value="Or_phspho_trans_dom"/>
</dbReference>
<dbReference type="HAMAP" id="MF_01208">
    <property type="entry name" value="PyrE"/>
    <property type="match status" value="1"/>
</dbReference>
<dbReference type="Pfam" id="PF00156">
    <property type="entry name" value="Pribosyltran"/>
    <property type="match status" value="1"/>
</dbReference>
<keyword evidence="9" id="KW-0808">Transferase</keyword>
<dbReference type="PANTHER" id="PTHR19278">
    <property type="entry name" value="OROTATE PHOSPHORIBOSYLTRANSFERASE"/>
    <property type="match status" value="1"/>
</dbReference>
<reference evidence="15" key="1">
    <citation type="journal article" date="2020" name="Nature">
        <title>Giant virus diversity and host interactions through global metagenomics.</title>
        <authorList>
            <person name="Schulz F."/>
            <person name="Roux S."/>
            <person name="Paez-Espino D."/>
            <person name="Jungbluth S."/>
            <person name="Walsh D.A."/>
            <person name="Denef V.J."/>
            <person name="McMahon K.D."/>
            <person name="Konstantinidis K.T."/>
            <person name="Eloe-Fadrosh E.A."/>
            <person name="Kyrpides N.C."/>
            <person name="Woyke T."/>
        </authorList>
    </citation>
    <scope>NUCLEOTIDE SEQUENCE</scope>
    <source>
        <strain evidence="15">GVMAG-S-1062768-28</strain>
    </source>
</reference>
<dbReference type="AlphaFoldDB" id="A0A6C0JRT7"/>
<evidence type="ECO:0000256" key="2">
    <source>
        <dbReference type="ARBA" id="ARBA00004889"/>
    </source>
</evidence>
<dbReference type="NCBIfam" id="TIGR00336">
    <property type="entry name" value="pyrE"/>
    <property type="match status" value="1"/>
</dbReference>
<name>A0A6C0JRT7_9ZZZZ</name>
<dbReference type="InterPro" id="IPR029057">
    <property type="entry name" value="PRTase-like"/>
</dbReference>
<dbReference type="InterPro" id="IPR013785">
    <property type="entry name" value="Aldolase_TIM"/>
</dbReference>